<sequence>MHATGFYIFSNISFNLTSRSPDVVPIKVTVINQTKEIHSASMSNSPEQKQLQSVHSPKLISTEFKEITTKKPTPIYKNKHLLNPIQKNKKTRNPVAINRIQLTSNHKQSTSRINSKNFFRNELSAISPRFPENDYDIKNNVTYSPTPTKHIGTSRKLILSETVRSRSSSNFKIDGPQDSNPAFMYKSDINEKNAVFSPYVRKVSHAQGLSEGSINSSMYKSDINKKNTAFSPYVRKVSHAQGLSEGS</sequence>
<gene>
    <name evidence="1" type="ORF">METZ01_LOCUS362556</name>
</gene>
<name>A0A382SJF9_9ZZZZ</name>
<accession>A0A382SJF9</accession>
<organism evidence="1">
    <name type="scientific">marine metagenome</name>
    <dbReference type="NCBI Taxonomy" id="408172"/>
    <lineage>
        <taxon>unclassified sequences</taxon>
        <taxon>metagenomes</taxon>
        <taxon>ecological metagenomes</taxon>
    </lineage>
</organism>
<dbReference type="AlphaFoldDB" id="A0A382SJF9"/>
<evidence type="ECO:0000313" key="1">
    <source>
        <dbReference type="EMBL" id="SVD09702.1"/>
    </source>
</evidence>
<feature type="non-terminal residue" evidence="1">
    <location>
        <position position="247"/>
    </location>
</feature>
<dbReference type="EMBL" id="UINC01129365">
    <property type="protein sequence ID" value="SVD09702.1"/>
    <property type="molecule type" value="Genomic_DNA"/>
</dbReference>
<reference evidence="1" key="1">
    <citation type="submission" date="2018-05" db="EMBL/GenBank/DDBJ databases">
        <authorList>
            <person name="Lanie J.A."/>
            <person name="Ng W.-L."/>
            <person name="Kazmierczak K.M."/>
            <person name="Andrzejewski T.M."/>
            <person name="Davidsen T.M."/>
            <person name="Wayne K.J."/>
            <person name="Tettelin H."/>
            <person name="Glass J.I."/>
            <person name="Rusch D."/>
            <person name="Podicherti R."/>
            <person name="Tsui H.-C.T."/>
            <person name="Winkler M.E."/>
        </authorList>
    </citation>
    <scope>NUCLEOTIDE SEQUENCE</scope>
</reference>
<proteinExistence type="predicted"/>
<protein>
    <submittedName>
        <fullName evidence="1">Uncharacterized protein</fullName>
    </submittedName>
</protein>